<keyword evidence="3" id="KW-1185">Reference proteome</keyword>
<keyword evidence="1" id="KW-0175">Coiled coil</keyword>
<name>A0A7V8GNX0_9GAMM</name>
<gene>
    <name evidence="2" type="ORF">B1992_04645</name>
</gene>
<comment type="caution">
    <text evidence="2">The sequence shown here is derived from an EMBL/GenBank/DDBJ whole genome shotgun (WGS) entry which is preliminary data.</text>
</comment>
<organism evidence="2 3">
    <name type="scientific">Pseudoxanthomonas broegbernensis</name>
    <dbReference type="NCBI Taxonomy" id="83619"/>
    <lineage>
        <taxon>Bacteria</taxon>
        <taxon>Pseudomonadati</taxon>
        <taxon>Pseudomonadota</taxon>
        <taxon>Gammaproteobacteria</taxon>
        <taxon>Lysobacterales</taxon>
        <taxon>Lysobacteraceae</taxon>
        <taxon>Pseudoxanthomonas</taxon>
    </lineage>
</organism>
<reference evidence="2 3" key="1">
    <citation type="submission" date="2017-10" db="EMBL/GenBank/DDBJ databases">
        <title>Whole genome sequencing of Pseudoxanthomonas broegbernensis DSM 12573(T).</title>
        <authorList>
            <person name="Kumar S."/>
            <person name="Bansal K."/>
            <person name="Kaur A."/>
            <person name="Patil P."/>
            <person name="Sharma S."/>
            <person name="Patil P.B."/>
        </authorList>
    </citation>
    <scope>NUCLEOTIDE SEQUENCE [LARGE SCALE GENOMIC DNA]</scope>
    <source>
        <strain evidence="2 3">DSM 12573</strain>
    </source>
</reference>
<dbReference type="AlphaFoldDB" id="A0A7V8GNX0"/>
<feature type="coiled-coil region" evidence="1">
    <location>
        <begin position="928"/>
        <end position="955"/>
    </location>
</feature>
<proteinExistence type="predicted"/>
<sequence length="995" mass="107852">MSMPHPSMRIAASIFRAVPRRPSGIGLVQVMLILLLVATTLAAGAVLLQSRRAPAQAITQEQSLRWADEAVTAFAAANARLPCPSRTVHGVEDCSPGNAKGWLPLRTLLGASGTAPQIGPTAYMVYRGDEAAHHDLTNPGNAYQPPGLDGNVREIVVSTDAEGEPTATRPFVAINGLDLCRSLQLADDGTQATLARVQTQEGTALNVAYGIAAAGPTAGDTARLDGSNSATGSITLDAPWREWDSGYDDRVRIRTFDGVGQMLGCRMQRDGTAATATAAAPAAPFALMAATSVDASTYDVSLAAMDILAAAVTVHDSLGELQENNVGNTEASVLDAGFAQAAAIASVLLSAGQITDGVSTMVTAATSLVRAVATCIASLGATCWEVPLKATALGLSIGSVVTNAVALGLNVGALVPTAMALAKTIDARDRAKKAAAKKPKDLKSAIDELACSLYGGDPPDLGYNPCSPDSKVKIGEDGEPVLKRDAQGFPIPVRDEDGRQLFDTNGKPLYEYVYVVDDNPPGLDDKRDQAKAQWEALKEHSDVLLVNRIAPWSGEYADAAQSTRIAGRINEGASWELHGKRYQTIKVTCVPGQDGKGEYIPDGSNCKYVGSKTETVEGNTVTTLLGTHDRKEETVFNWDLAVRDAIAKRKLAERWAENNRRVGEIDREVEELQKNWNQWFVGTSQVESIYAGMVRERNKFCALPQGDRINFEKCESAKEGVTYINTCRKGTGKLDQNGNRITEVDTDPLANCRLRMQERLDNTRAEKQSAANARSAAATAYNSALAPWMAYPDGWFYHAIEVIKDSDGNPIRYDWLDSRNDDRNRETYYVDCVINEVASSCAQTRRLPYYAPEPYYNGWGYDNEPQIYPAPRLLVTSNLEIYGKNTCNFFNNTWWWGGWGDARFHGIYCQRYPYNRAYEDWDRAKDATLEAEKTYEGLREQFDKLKAEYDDLRNQGEVGPNGAITSPIGFGAEPALERADSRGSVGARPVQAVTP</sequence>
<protein>
    <submittedName>
        <fullName evidence="2">Uncharacterized protein</fullName>
    </submittedName>
</protein>
<dbReference type="Proteomes" id="UP000462066">
    <property type="component" value="Unassembled WGS sequence"/>
</dbReference>
<dbReference type="EMBL" id="MWIP01000003">
    <property type="protein sequence ID" value="KAF1687274.1"/>
    <property type="molecule type" value="Genomic_DNA"/>
</dbReference>
<evidence type="ECO:0000313" key="3">
    <source>
        <dbReference type="Proteomes" id="UP000462066"/>
    </source>
</evidence>
<accession>A0A7V8GNX0</accession>
<evidence type="ECO:0000256" key="1">
    <source>
        <dbReference type="SAM" id="Coils"/>
    </source>
</evidence>
<evidence type="ECO:0000313" key="2">
    <source>
        <dbReference type="EMBL" id="KAF1687274.1"/>
    </source>
</evidence>
<dbReference type="RefSeq" id="WP_162310293.1">
    <property type="nucleotide sequence ID" value="NZ_JACHGU010000005.1"/>
</dbReference>